<dbReference type="InterPro" id="IPR014942">
    <property type="entry name" value="AbiEii"/>
</dbReference>
<name>A0A6J6UAQ4_9ZZZZ</name>
<sequence>MMSQLRQEPLVLAEWSSVIANSTGIPVEHVVKDFWITESLRVMASTASENRVHLVFKGGTSLSKGYQIISRFSEDIDLLCLAEGGGNSVHP</sequence>
<dbReference type="AlphaFoldDB" id="A0A6J6UAQ4"/>
<evidence type="ECO:0000313" key="1">
    <source>
        <dbReference type="EMBL" id="CAB4756862.1"/>
    </source>
</evidence>
<organism evidence="1">
    <name type="scientific">freshwater metagenome</name>
    <dbReference type="NCBI Taxonomy" id="449393"/>
    <lineage>
        <taxon>unclassified sequences</taxon>
        <taxon>metagenomes</taxon>
        <taxon>ecological metagenomes</taxon>
    </lineage>
</organism>
<dbReference type="Pfam" id="PF08843">
    <property type="entry name" value="AbiEii"/>
    <property type="match status" value="1"/>
</dbReference>
<dbReference type="Gene3D" id="3.10.450.620">
    <property type="entry name" value="JHP933, nucleotidyltransferase-like core domain"/>
    <property type="match status" value="1"/>
</dbReference>
<reference evidence="1" key="1">
    <citation type="submission" date="2020-05" db="EMBL/GenBank/DDBJ databases">
        <authorList>
            <person name="Chiriac C."/>
            <person name="Salcher M."/>
            <person name="Ghai R."/>
            <person name="Kavagutti S V."/>
        </authorList>
    </citation>
    <scope>NUCLEOTIDE SEQUENCE</scope>
</reference>
<proteinExistence type="predicted"/>
<protein>
    <submittedName>
        <fullName evidence="1">Unannotated protein</fullName>
    </submittedName>
</protein>
<gene>
    <name evidence="1" type="ORF">UFOPK2786_01607</name>
</gene>
<accession>A0A6J6UAQ4</accession>
<dbReference type="EMBL" id="CAEZYW010000298">
    <property type="protein sequence ID" value="CAB4756862.1"/>
    <property type="molecule type" value="Genomic_DNA"/>
</dbReference>